<dbReference type="AlphaFoldDB" id="A0A1R3KWY2"/>
<sequence length="27" mass="2867">DSLNLNTKTKAMSYILKTVLEVTAAAA</sequence>
<comment type="caution">
    <text evidence="1">The sequence shown here is derived from an EMBL/GenBank/DDBJ whole genome shotgun (WGS) entry which is preliminary data.</text>
</comment>
<dbReference type="Gramene" id="OMP11623">
    <property type="protein sequence ID" value="OMP11623"/>
    <property type="gene ID" value="CCACVL1_00392"/>
</dbReference>
<reference evidence="1 2" key="1">
    <citation type="submission" date="2013-09" db="EMBL/GenBank/DDBJ databases">
        <title>Corchorus capsularis genome sequencing.</title>
        <authorList>
            <person name="Alam M."/>
            <person name="Haque M.S."/>
            <person name="Islam M.S."/>
            <person name="Emdad E.M."/>
            <person name="Islam M.M."/>
            <person name="Ahmed B."/>
            <person name="Halim A."/>
            <person name="Hossen Q.M.M."/>
            <person name="Hossain M.Z."/>
            <person name="Ahmed R."/>
            <person name="Khan M.M."/>
            <person name="Islam R."/>
            <person name="Rashid M.M."/>
            <person name="Khan S.A."/>
            <person name="Rahman M.S."/>
            <person name="Alam M."/>
        </authorList>
    </citation>
    <scope>NUCLEOTIDE SEQUENCE [LARGE SCALE GENOMIC DNA]</scope>
    <source>
        <strain evidence="2">cv. CVL-1</strain>
        <tissue evidence="1">Whole seedling</tissue>
    </source>
</reference>
<name>A0A1R3KWY2_COCAP</name>
<proteinExistence type="predicted"/>
<dbReference type="EMBL" id="AWWV01001090">
    <property type="protein sequence ID" value="OMP11623.1"/>
    <property type="molecule type" value="Genomic_DNA"/>
</dbReference>
<protein>
    <submittedName>
        <fullName evidence="1">Uncharacterized protein</fullName>
    </submittedName>
</protein>
<organism evidence="1 2">
    <name type="scientific">Corchorus capsularis</name>
    <name type="common">Jute</name>
    <dbReference type="NCBI Taxonomy" id="210143"/>
    <lineage>
        <taxon>Eukaryota</taxon>
        <taxon>Viridiplantae</taxon>
        <taxon>Streptophyta</taxon>
        <taxon>Embryophyta</taxon>
        <taxon>Tracheophyta</taxon>
        <taxon>Spermatophyta</taxon>
        <taxon>Magnoliopsida</taxon>
        <taxon>eudicotyledons</taxon>
        <taxon>Gunneridae</taxon>
        <taxon>Pentapetalae</taxon>
        <taxon>rosids</taxon>
        <taxon>malvids</taxon>
        <taxon>Malvales</taxon>
        <taxon>Malvaceae</taxon>
        <taxon>Grewioideae</taxon>
        <taxon>Apeibeae</taxon>
        <taxon>Corchorus</taxon>
    </lineage>
</organism>
<feature type="non-terminal residue" evidence="1">
    <location>
        <position position="1"/>
    </location>
</feature>
<evidence type="ECO:0000313" key="1">
    <source>
        <dbReference type="EMBL" id="OMP11623.1"/>
    </source>
</evidence>
<keyword evidence="2" id="KW-1185">Reference proteome</keyword>
<gene>
    <name evidence="1" type="ORF">CCACVL1_00392</name>
</gene>
<dbReference type="Proteomes" id="UP000188268">
    <property type="component" value="Unassembled WGS sequence"/>
</dbReference>
<accession>A0A1R3KWY2</accession>
<evidence type="ECO:0000313" key="2">
    <source>
        <dbReference type="Proteomes" id="UP000188268"/>
    </source>
</evidence>